<evidence type="ECO:0000313" key="2">
    <source>
        <dbReference type="EMBL" id="MBD3906600.1"/>
    </source>
</evidence>
<reference evidence="4" key="2">
    <citation type="submission" date="2023-07" db="EMBL/GenBank/DDBJ databases">
        <title>Description of novel Chryseobacterium sp. strain C-2.</title>
        <authorList>
            <person name="Saticioglu I.B."/>
        </authorList>
    </citation>
    <scope>NUCLEOTIDE SEQUENCE [LARGE SCALE GENOMIC DNA]</scope>
    <source>
        <strain evidence="4">C-2</strain>
    </source>
</reference>
<feature type="signal peptide" evidence="1">
    <location>
        <begin position="1"/>
        <end position="19"/>
    </location>
</feature>
<organism evidence="3 5">
    <name type="scientific">Chryseobacterium muglaense</name>
    <dbReference type="NCBI Taxonomy" id="2893752"/>
    <lineage>
        <taxon>Bacteria</taxon>
        <taxon>Pseudomonadati</taxon>
        <taxon>Bacteroidota</taxon>
        <taxon>Flavobacteriia</taxon>
        <taxon>Flavobacteriales</taxon>
        <taxon>Weeksellaceae</taxon>
        <taxon>Chryseobacterium group</taxon>
        <taxon>Chryseobacterium</taxon>
    </lineage>
</organism>
<dbReference type="InterPro" id="IPR008969">
    <property type="entry name" value="CarboxyPept-like_regulatory"/>
</dbReference>
<proteinExistence type="predicted"/>
<dbReference type="SUPFAM" id="SSF49464">
    <property type="entry name" value="Carboxypeptidase regulatory domain-like"/>
    <property type="match status" value="1"/>
</dbReference>
<dbReference type="Gene3D" id="3.40.1660.10">
    <property type="entry name" value="EreA-like (biosynthetic domain)"/>
    <property type="match status" value="1"/>
</dbReference>
<dbReference type="Pfam" id="PF05139">
    <property type="entry name" value="Erythro_esteras"/>
    <property type="match status" value="1"/>
</dbReference>
<dbReference type="Proteomes" id="UP001107960">
    <property type="component" value="Unassembled WGS sequence"/>
</dbReference>
<gene>
    <name evidence="2" type="ORF">IEW27_18615</name>
    <name evidence="3" type="ORF">LNP80_08640</name>
</gene>
<dbReference type="Gene3D" id="1.20.1440.30">
    <property type="entry name" value="Biosynthetic Protein domain"/>
    <property type="match status" value="1"/>
</dbReference>
<comment type="caution">
    <text evidence="3">The sequence shown here is derived from an EMBL/GenBank/DDBJ whole genome shotgun (WGS) entry which is preliminary data.</text>
</comment>
<dbReference type="EMBL" id="JAJJML010000001">
    <property type="protein sequence ID" value="MCC9034326.1"/>
    <property type="molecule type" value="Genomic_DNA"/>
</dbReference>
<dbReference type="SUPFAM" id="SSF159501">
    <property type="entry name" value="EreA/ChaN-like"/>
    <property type="match status" value="1"/>
</dbReference>
<dbReference type="InterPro" id="IPR007815">
    <property type="entry name" value="Emycin_Estase"/>
</dbReference>
<reference evidence="3" key="1">
    <citation type="submission" date="2021-11" db="EMBL/GenBank/DDBJ databases">
        <title>Description of novel Chryseobacterium species.</title>
        <authorList>
            <person name="Saticioglu I.B."/>
            <person name="Ay H."/>
            <person name="Altun S."/>
            <person name="Duman M."/>
        </authorList>
    </citation>
    <scope>NUCLEOTIDE SEQUENCE</scope>
    <source>
        <strain evidence="3">C-39</strain>
    </source>
</reference>
<keyword evidence="4" id="KW-1185">Reference proteome</keyword>
<dbReference type="PANTHER" id="PTHR31299:SF0">
    <property type="entry name" value="ESTERASE, PUTATIVE (AFU_ORTHOLOGUE AFUA_1G05850)-RELATED"/>
    <property type="match status" value="1"/>
</dbReference>
<dbReference type="Proteomes" id="UP000603715">
    <property type="component" value="Unassembled WGS sequence"/>
</dbReference>
<dbReference type="Gene3D" id="3.30.1870.10">
    <property type="entry name" value="EreA-like, domain 2"/>
    <property type="match status" value="1"/>
</dbReference>
<dbReference type="AlphaFoldDB" id="A0A9Q3YQU1"/>
<keyword evidence="1" id="KW-0732">Signal</keyword>
<dbReference type="PANTHER" id="PTHR31299">
    <property type="entry name" value="ESTERASE, PUTATIVE (AFU_ORTHOLOGUE AFUA_1G05850)-RELATED"/>
    <property type="match status" value="1"/>
</dbReference>
<feature type="chain" id="PRO_5040156061" evidence="1">
    <location>
        <begin position="20"/>
        <end position="801"/>
    </location>
</feature>
<evidence type="ECO:0000256" key="1">
    <source>
        <dbReference type="SAM" id="SignalP"/>
    </source>
</evidence>
<dbReference type="GO" id="GO:0046677">
    <property type="term" value="P:response to antibiotic"/>
    <property type="evidence" value="ECO:0007669"/>
    <property type="project" value="InterPro"/>
</dbReference>
<dbReference type="Pfam" id="PF13715">
    <property type="entry name" value="CarbopepD_reg_2"/>
    <property type="match status" value="1"/>
</dbReference>
<dbReference type="EMBL" id="JACXXP010000036">
    <property type="protein sequence ID" value="MBD3906600.1"/>
    <property type="molecule type" value="Genomic_DNA"/>
</dbReference>
<evidence type="ECO:0000313" key="4">
    <source>
        <dbReference type="Proteomes" id="UP000603715"/>
    </source>
</evidence>
<dbReference type="InterPro" id="IPR052036">
    <property type="entry name" value="Hydrolase/PRTase-associated"/>
</dbReference>
<protein>
    <submittedName>
        <fullName evidence="3">Erythromycin esterase family protein</fullName>
    </submittedName>
</protein>
<evidence type="ECO:0000313" key="3">
    <source>
        <dbReference type="EMBL" id="MCC9034326.1"/>
    </source>
</evidence>
<sequence length="801" mass="93447">MKKIILVTIFSFLCFQLNAQNFNQSKYILLGEPTHGDGAVFDEKVKTIKKLHKENQFKTILFEAGFYDNYKAWELLKTTKDFSLYNQSIFSIWSETKAFQELIDYVQKNPDMKILGIDCQEGELFQNYFLNDLKEILKENNISFTEDEFQIIDKTLIYKDLEYLKNNKTEIQRLHSVCNKFLKALASIKNKDFKGKAIEQAFKSSKAEVDYMLIIINGDIFPLQNPRDKQMAENFIFLQKELKDEKLILWAANYHITNDLSAFKTSDISLDYIKKMHVQERNITGHNESSLDQSLKNISELKDAVSTGKILKDYYKDELFSLAFTAYSGSYLGQHDPVLPILTPPTNSLESDLFSKNSPAVFVDLKEYPKNEFYSSTLGYLPLLMKWKNVYDGIFYIPKMYPPEKIIYKKALPKEFKSENSYKIKGKIMSVENIPISYADVYYKSNKKSVVANENGEFYISKSSALDDYLIFSAMGYQSDSIQVKNSKSENNIYLKPSSEKIIPIEEVILKGKRLLSAKEILEKAKDNVMQNYIQTPYNQKFYVSEQRYNDKDVLKYNEEALIEIFNKNGLNSSNSPENNIFGEILQYKSQTENSEKNKESGIGNLWTQLNRDIILSKANVLYRTSSYDLTEKKIVDYDGKKVYKIGFINNSPGVYSTGYGYPAPESSTGTIYIDSKTFAVIRYEHCIVRKPYQYKNSKYPSQTFHKIIQTYKEADGKYFLNFYKQIDKNNYLNDGKVLSTFYKNFYLMSEDITLNIVKKYAQPIMKIKNDFSQKTNNEFWENNNFYIEDKDYKFENCNFK</sequence>
<reference evidence="2" key="3">
    <citation type="submission" date="2024-05" db="EMBL/GenBank/DDBJ databases">
        <title>Description of novel Chryseobacterium sp. strain C-2.</title>
        <authorList>
            <person name="Saticioglu I.B."/>
        </authorList>
    </citation>
    <scope>NUCLEOTIDE SEQUENCE</scope>
    <source>
        <strain evidence="2">C-2</strain>
    </source>
</reference>
<dbReference type="RefSeq" id="WP_191181011.1">
    <property type="nucleotide sequence ID" value="NZ_JACXXP010000036.1"/>
</dbReference>
<dbReference type="CDD" id="cd14728">
    <property type="entry name" value="Ere-like"/>
    <property type="match status" value="1"/>
</dbReference>
<name>A0A9Q3YQU1_9FLAO</name>
<evidence type="ECO:0000313" key="5">
    <source>
        <dbReference type="Proteomes" id="UP001107960"/>
    </source>
</evidence>
<accession>A0A9Q3YQU1</accession>